<reference evidence="1 2" key="1">
    <citation type="journal article" date="2018" name="New Phytol.">
        <title>Phylogenomics of Endogonaceae and evolution of mycorrhizas within Mucoromycota.</title>
        <authorList>
            <person name="Chang Y."/>
            <person name="Desiro A."/>
            <person name="Na H."/>
            <person name="Sandor L."/>
            <person name="Lipzen A."/>
            <person name="Clum A."/>
            <person name="Barry K."/>
            <person name="Grigoriev I.V."/>
            <person name="Martin F.M."/>
            <person name="Stajich J.E."/>
            <person name="Smith M.E."/>
            <person name="Bonito G."/>
            <person name="Spatafora J.W."/>
        </authorList>
    </citation>
    <scope>NUCLEOTIDE SEQUENCE [LARGE SCALE GENOMIC DNA]</scope>
    <source>
        <strain evidence="1 2">GMNB39</strain>
    </source>
</reference>
<sequence length="245" mass="28310">MENLYRKAHRLQKEVLHNRHLTHIELLGKLEPYVAKSYSKVLDQGLTLKSRFCTVTSDLYRCRNTGVAISSINTKEMLKILKIDSYALIADHERCKVLNTGPQQALERFQVLHQKIQVENRASVIRLQGEWRLNKKWDMTTHTPEVEKTILKDVFDDEVVHVSLDFVNSRYLTGEHFNMLAFNSRRHYLTSVNLHGAKAFNNSGFAALHNACSDFLEYLNLSCCQQLTLVAYIKKSWIKSVVSSQ</sequence>
<name>A0A433D1Z2_9FUNG</name>
<feature type="non-terminal residue" evidence="1">
    <location>
        <position position="245"/>
    </location>
</feature>
<dbReference type="Gene3D" id="3.80.10.10">
    <property type="entry name" value="Ribonuclease Inhibitor"/>
    <property type="match status" value="1"/>
</dbReference>
<proteinExistence type="predicted"/>
<dbReference type="EMBL" id="RBNI01008250">
    <property type="protein sequence ID" value="RUP44851.1"/>
    <property type="molecule type" value="Genomic_DNA"/>
</dbReference>
<dbReference type="InterPro" id="IPR032675">
    <property type="entry name" value="LRR_dom_sf"/>
</dbReference>
<evidence type="ECO:0000313" key="2">
    <source>
        <dbReference type="Proteomes" id="UP000268093"/>
    </source>
</evidence>
<dbReference type="AlphaFoldDB" id="A0A433D1Z2"/>
<comment type="caution">
    <text evidence="1">The sequence shown here is derived from an EMBL/GenBank/DDBJ whole genome shotgun (WGS) entry which is preliminary data.</text>
</comment>
<evidence type="ECO:0000313" key="1">
    <source>
        <dbReference type="EMBL" id="RUP44851.1"/>
    </source>
</evidence>
<protein>
    <submittedName>
        <fullName evidence="1">Uncharacterized protein</fullName>
    </submittedName>
</protein>
<keyword evidence="2" id="KW-1185">Reference proteome</keyword>
<dbReference type="PANTHER" id="PTHR46433">
    <property type="entry name" value="ANK_REP_REGION DOMAIN-CONTAINING PROTEIN-RELATED"/>
    <property type="match status" value="1"/>
</dbReference>
<organism evidence="1 2">
    <name type="scientific">Jimgerdemannia flammicorona</name>
    <dbReference type="NCBI Taxonomy" id="994334"/>
    <lineage>
        <taxon>Eukaryota</taxon>
        <taxon>Fungi</taxon>
        <taxon>Fungi incertae sedis</taxon>
        <taxon>Mucoromycota</taxon>
        <taxon>Mucoromycotina</taxon>
        <taxon>Endogonomycetes</taxon>
        <taxon>Endogonales</taxon>
        <taxon>Endogonaceae</taxon>
        <taxon>Jimgerdemannia</taxon>
    </lineage>
</organism>
<dbReference type="Proteomes" id="UP000268093">
    <property type="component" value="Unassembled WGS sequence"/>
</dbReference>
<accession>A0A433D1Z2</accession>
<gene>
    <name evidence="1" type="ORF">BC936DRAFT_148939</name>
</gene>